<dbReference type="PANTHER" id="PTHR31286:SF153">
    <property type="entry name" value="DUF4283 DOMAIN PROTEIN"/>
    <property type="match status" value="1"/>
</dbReference>
<keyword evidence="1" id="KW-1133">Transmembrane helix</keyword>
<dbReference type="InterPro" id="IPR040256">
    <property type="entry name" value="At4g02000-like"/>
</dbReference>
<dbReference type="AlphaFoldDB" id="A0A7J6FN47"/>
<evidence type="ECO:0000313" key="4">
    <source>
        <dbReference type="Proteomes" id="UP000525078"/>
    </source>
</evidence>
<accession>A0A7J6FN47</accession>
<dbReference type="PANTHER" id="PTHR31286">
    <property type="entry name" value="GLYCINE-RICH CELL WALL STRUCTURAL PROTEIN 1.8-LIKE"/>
    <property type="match status" value="1"/>
</dbReference>
<feature type="transmembrane region" description="Helical" evidence="1">
    <location>
        <begin position="23"/>
        <end position="42"/>
    </location>
</feature>
<reference evidence="3 4" key="1">
    <citation type="journal article" date="2020" name="bioRxiv">
        <title>Sequence and annotation of 42 cannabis genomes reveals extensive copy number variation in cannabinoid synthesis and pathogen resistance genes.</title>
        <authorList>
            <person name="Mckernan K.J."/>
            <person name="Helbert Y."/>
            <person name="Kane L.T."/>
            <person name="Ebling H."/>
            <person name="Zhang L."/>
            <person name="Liu B."/>
            <person name="Eaton Z."/>
            <person name="Mclaughlin S."/>
            <person name="Kingan S."/>
            <person name="Baybayan P."/>
            <person name="Concepcion G."/>
            <person name="Jordan M."/>
            <person name="Riva A."/>
            <person name="Barbazuk W."/>
            <person name="Harkins T."/>
        </authorList>
    </citation>
    <scope>NUCLEOTIDE SEQUENCE [LARGE SCALE GENOMIC DNA]</scope>
    <source>
        <strain evidence="4">cv. Jamaican Lion 4</strain>
        <tissue evidence="3">Leaf</tissue>
    </source>
</reference>
<dbReference type="InterPro" id="IPR025558">
    <property type="entry name" value="DUF4283"/>
</dbReference>
<proteinExistence type="predicted"/>
<name>A0A7J6FN47_CANSA</name>
<organism evidence="3 4">
    <name type="scientific">Cannabis sativa</name>
    <name type="common">Hemp</name>
    <name type="synonym">Marijuana</name>
    <dbReference type="NCBI Taxonomy" id="3483"/>
    <lineage>
        <taxon>Eukaryota</taxon>
        <taxon>Viridiplantae</taxon>
        <taxon>Streptophyta</taxon>
        <taxon>Embryophyta</taxon>
        <taxon>Tracheophyta</taxon>
        <taxon>Spermatophyta</taxon>
        <taxon>Magnoliopsida</taxon>
        <taxon>eudicotyledons</taxon>
        <taxon>Gunneridae</taxon>
        <taxon>Pentapetalae</taxon>
        <taxon>rosids</taxon>
        <taxon>fabids</taxon>
        <taxon>Rosales</taxon>
        <taxon>Cannabaceae</taxon>
        <taxon>Cannabis</taxon>
    </lineage>
</organism>
<gene>
    <name evidence="3" type="ORF">F8388_000349</name>
</gene>
<evidence type="ECO:0000256" key="1">
    <source>
        <dbReference type="SAM" id="Phobius"/>
    </source>
</evidence>
<sequence length="292" mass="32775">MTMFGPFRVRLAGFSLVFWFDNLGFLVFAIIFFLGATVFLLSWGATVFQGATSLPLFSGLAFLGCNCFLFVFVFPNMRLSSWGVIFLVWFGWFTSVALVCDCSRLCRVWLLVLVMASLSSLVDLSLESVSIIPLEEEEEPTVSYEGPLIDEAEVDTRWSIMGRFFTGTPIDFMAMQNLMAMLWKPGMGMYVKELGGNKYIFQFYHEIDIQRVMDRSPWTFKNAPLIFEQLKPGDVSRESGVPSSSNVGGTMVAEPKQSTMSAGPDCQGSGVLSTRLPRIMERIVGLFFLQLF</sequence>
<dbReference type="EMBL" id="JAATIP010000106">
    <property type="protein sequence ID" value="KAF4372133.1"/>
    <property type="molecule type" value="Genomic_DNA"/>
</dbReference>
<feature type="transmembrane region" description="Helical" evidence="1">
    <location>
        <begin position="80"/>
        <end position="100"/>
    </location>
</feature>
<feature type="transmembrane region" description="Helical" evidence="1">
    <location>
        <begin position="107"/>
        <end position="126"/>
    </location>
</feature>
<protein>
    <recommendedName>
        <fullName evidence="2">DUF4283 domain-containing protein</fullName>
    </recommendedName>
</protein>
<keyword evidence="1" id="KW-0472">Membrane</keyword>
<dbReference type="Proteomes" id="UP000525078">
    <property type="component" value="Unassembled WGS sequence"/>
</dbReference>
<comment type="caution">
    <text evidence="3">The sequence shown here is derived from an EMBL/GenBank/DDBJ whole genome shotgun (WGS) entry which is preliminary data.</text>
</comment>
<feature type="transmembrane region" description="Helical" evidence="1">
    <location>
        <begin position="54"/>
        <end position="74"/>
    </location>
</feature>
<evidence type="ECO:0000313" key="3">
    <source>
        <dbReference type="EMBL" id="KAF4372133.1"/>
    </source>
</evidence>
<keyword evidence="1" id="KW-0812">Transmembrane</keyword>
<evidence type="ECO:0000259" key="2">
    <source>
        <dbReference type="Pfam" id="PF14111"/>
    </source>
</evidence>
<dbReference type="Pfam" id="PF14111">
    <property type="entry name" value="DUF4283"/>
    <property type="match status" value="1"/>
</dbReference>
<feature type="domain" description="DUF4283" evidence="2">
    <location>
        <begin position="155"/>
        <end position="233"/>
    </location>
</feature>